<dbReference type="InterPro" id="IPR015392">
    <property type="entry name" value="TehB/YeaR-like_dom"/>
</dbReference>
<dbReference type="EMBL" id="CP019343">
    <property type="protein sequence ID" value="ARN73753.1"/>
    <property type="molecule type" value="Genomic_DNA"/>
</dbReference>
<feature type="domain" description="TehB/YeaR-like" evidence="1">
    <location>
        <begin position="12"/>
        <end position="87"/>
    </location>
</feature>
<sequence>MKNLPEHIVPYKKTPTFDQDTVPKGLLKAHQTKAGVWGKIVILEGELEYTINEPETEVIILSPQRYGVVEPTIYHQVKPLGAVKFYVEFHH</sequence>
<dbReference type="Proteomes" id="UP000193450">
    <property type="component" value="Chromosome"/>
</dbReference>
<dbReference type="RefSeq" id="WP_085757869.1">
    <property type="nucleotide sequence ID" value="NZ_CP019343.1"/>
</dbReference>
<dbReference type="InterPro" id="IPR014710">
    <property type="entry name" value="RmlC-like_jellyroll"/>
</dbReference>
<organism evidence="2 3">
    <name type="scientific">Oceanicoccus sagamiensis</name>
    <dbReference type="NCBI Taxonomy" id="716816"/>
    <lineage>
        <taxon>Bacteria</taxon>
        <taxon>Pseudomonadati</taxon>
        <taxon>Pseudomonadota</taxon>
        <taxon>Gammaproteobacteria</taxon>
        <taxon>Cellvibrionales</taxon>
        <taxon>Spongiibacteraceae</taxon>
        <taxon>Oceanicoccus</taxon>
    </lineage>
</organism>
<reference evidence="2 3" key="1">
    <citation type="submission" date="2016-11" db="EMBL/GenBank/DDBJ databases">
        <title>Trade-off between light-utilization and light-protection in marine flavobacteria.</title>
        <authorList>
            <person name="Kumagai Y."/>
        </authorList>
    </citation>
    <scope>NUCLEOTIDE SEQUENCE [LARGE SCALE GENOMIC DNA]</scope>
    <source>
        <strain evidence="2 3">NBRC 107125</strain>
    </source>
</reference>
<evidence type="ECO:0000259" key="1">
    <source>
        <dbReference type="Pfam" id="PF09313"/>
    </source>
</evidence>
<protein>
    <submittedName>
        <fullName evidence="2">Tellurite resistance protein</fullName>
    </submittedName>
</protein>
<dbReference type="KEGG" id="osg:BST96_06260"/>
<evidence type="ECO:0000313" key="3">
    <source>
        <dbReference type="Proteomes" id="UP000193450"/>
    </source>
</evidence>
<proteinExistence type="predicted"/>
<accession>A0A1X9NIE5</accession>
<dbReference type="SUPFAM" id="SSF51197">
    <property type="entry name" value="Clavaminate synthase-like"/>
    <property type="match status" value="1"/>
</dbReference>
<evidence type="ECO:0000313" key="2">
    <source>
        <dbReference type="EMBL" id="ARN73753.1"/>
    </source>
</evidence>
<keyword evidence="3" id="KW-1185">Reference proteome</keyword>
<dbReference type="AlphaFoldDB" id="A0A1X9NIE5"/>
<name>A0A1X9NIE5_9GAMM</name>
<dbReference type="STRING" id="716816.BST96_06260"/>
<dbReference type="OrthoDB" id="9804312at2"/>
<dbReference type="Gene3D" id="2.60.120.10">
    <property type="entry name" value="Jelly Rolls"/>
    <property type="match status" value="1"/>
</dbReference>
<gene>
    <name evidence="2" type="ORF">BST96_06260</name>
</gene>
<dbReference type="Pfam" id="PF09313">
    <property type="entry name" value="TehB-like"/>
    <property type="match status" value="1"/>
</dbReference>